<accession>A0ABY4VED5</accession>
<dbReference type="RefSeq" id="WP_252084714.1">
    <property type="nucleotide sequence ID" value="NZ_CP092418.1"/>
</dbReference>
<dbReference type="EMBL" id="CP092418">
    <property type="protein sequence ID" value="USD22355.1"/>
    <property type="molecule type" value="Genomic_DNA"/>
</dbReference>
<sequence length="196" mass="21829">MPAEIESFTSSEILSIGPPSFEVVVRFSQNVSREDALDIGVKVVVATDGAGDIMGQDFALFYNMDCPSGYEDCDQTDYFFTWSYGDIIGWCCTLRGRDLSYELTNVDGYLQLTMSYHGKFTKSTFDNLVSGNILTNVEAILFSGPNKETVLSRDYYPLVNEFTDQLGELNDNIRDYDGSSGLIDIQSITITNYLAP</sequence>
<protein>
    <submittedName>
        <fullName evidence="1">Uncharacterized protein</fullName>
    </submittedName>
</protein>
<proteinExistence type="predicted"/>
<name>A0ABY4VED5_9GAMM</name>
<keyword evidence="2" id="KW-1185">Reference proteome</keyword>
<organism evidence="1 2">
    <name type="scientific">Microbulbifer variabilis</name>
    <dbReference type="NCBI Taxonomy" id="266805"/>
    <lineage>
        <taxon>Bacteria</taxon>
        <taxon>Pseudomonadati</taxon>
        <taxon>Pseudomonadota</taxon>
        <taxon>Gammaproteobacteria</taxon>
        <taxon>Cellvibrionales</taxon>
        <taxon>Microbulbiferaceae</taxon>
        <taxon>Microbulbifer</taxon>
    </lineage>
</organism>
<dbReference type="Proteomes" id="UP001055658">
    <property type="component" value="Chromosome"/>
</dbReference>
<evidence type="ECO:0000313" key="1">
    <source>
        <dbReference type="EMBL" id="USD22355.1"/>
    </source>
</evidence>
<evidence type="ECO:0000313" key="2">
    <source>
        <dbReference type="Proteomes" id="UP001055658"/>
    </source>
</evidence>
<gene>
    <name evidence="1" type="ORF">MJO52_04280</name>
</gene>
<reference evidence="1" key="1">
    <citation type="submission" date="2022-02" db="EMBL/GenBank/DDBJ databases">
        <title>Coral-associated bacteria.</title>
        <authorList>
            <person name="Tang K."/>
            <person name="Wang X."/>
        </authorList>
    </citation>
    <scope>NUCLEOTIDE SEQUENCE</scope>
    <source>
        <strain evidence="1">SCSIO 43006</strain>
    </source>
</reference>